<protein>
    <submittedName>
        <fullName evidence="2">ATPase associated with various cellular activities AAA_5</fullName>
    </submittedName>
</protein>
<dbReference type="OrthoDB" id="9837at2157"/>
<dbReference type="InParanoid" id="G0EFZ7"/>
<dbReference type="EMBL" id="CP002838">
    <property type="protein sequence ID" value="AEM39098.1"/>
    <property type="molecule type" value="Genomic_DNA"/>
</dbReference>
<dbReference type="STRING" id="694429.Pyrfu_1239"/>
<organism evidence="2 3">
    <name type="scientific">Pyrolobus fumarii (strain DSM 11204 / 1A)</name>
    <dbReference type="NCBI Taxonomy" id="694429"/>
    <lineage>
        <taxon>Archaea</taxon>
        <taxon>Thermoproteota</taxon>
        <taxon>Thermoprotei</taxon>
        <taxon>Desulfurococcales</taxon>
        <taxon>Pyrodictiaceae</taxon>
        <taxon>Pyrolobus</taxon>
    </lineage>
</organism>
<dbReference type="PANTHER" id="PTHR37291">
    <property type="entry name" value="5-METHYLCYTOSINE-SPECIFIC RESTRICTION ENZYME B"/>
    <property type="match status" value="1"/>
</dbReference>
<dbReference type="Pfam" id="PF07728">
    <property type="entry name" value="AAA_5"/>
    <property type="match status" value="1"/>
</dbReference>
<dbReference type="InterPro" id="IPR052934">
    <property type="entry name" value="Methyl-DNA_Rec/Restrict_Enz"/>
</dbReference>
<dbReference type="eggNOG" id="arCOG03779">
    <property type="taxonomic scope" value="Archaea"/>
</dbReference>
<dbReference type="PANTHER" id="PTHR37291:SF1">
    <property type="entry name" value="TYPE IV METHYL-DIRECTED RESTRICTION ENZYME ECOKMCRB SUBUNIT"/>
    <property type="match status" value="1"/>
</dbReference>
<feature type="domain" description="AAA+ ATPase" evidence="1">
    <location>
        <begin position="22"/>
        <end position="199"/>
    </location>
</feature>
<dbReference type="RefSeq" id="WP_014026775.1">
    <property type="nucleotide sequence ID" value="NC_015931.1"/>
</dbReference>
<dbReference type="InterPro" id="IPR011704">
    <property type="entry name" value="ATPase_dyneun-rel_AAA"/>
</dbReference>
<evidence type="ECO:0000313" key="2">
    <source>
        <dbReference type="EMBL" id="AEM39098.1"/>
    </source>
</evidence>
<dbReference type="InterPro" id="IPR003593">
    <property type="entry name" value="AAA+_ATPase"/>
</dbReference>
<dbReference type="Gene3D" id="3.40.50.300">
    <property type="entry name" value="P-loop containing nucleotide triphosphate hydrolases"/>
    <property type="match status" value="1"/>
</dbReference>
<dbReference type="GO" id="GO:0016887">
    <property type="term" value="F:ATP hydrolysis activity"/>
    <property type="evidence" value="ECO:0007669"/>
    <property type="project" value="InterPro"/>
</dbReference>
<dbReference type="InterPro" id="IPR027417">
    <property type="entry name" value="P-loop_NTPase"/>
</dbReference>
<dbReference type="KEGG" id="pfm:Pyrfu_1239"/>
<dbReference type="SMART" id="SM00382">
    <property type="entry name" value="AAA"/>
    <property type="match status" value="1"/>
</dbReference>
<reference evidence="2 3" key="1">
    <citation type="journal article" date="2011" name="Stand. Genomic Sci.">
        <title>Complete genome sequence of the hyperthermophilic chemolithoautotroph Pyrolobus fumarii type strain (1A).</title>
        <authorList>
            <person name="Anderson I."/>
            <person name="Goker M."/>
            <person name="Nolan M."/>
            <person name="Lucas S."/>
            <person name="Hammon N."/>
            <person name="Deshpande S."/>
            <person name="Cheng J.F."/>
            <person name="Tapia R."/>
            <person name="Han C."/>
            <person name="Goodwin L."/>
            <person name="Pitluck S."/>
            <person name="Huntemann M."/>
            <person name="Liolios K."/>
            <person name="Ivanova N."/>
            <person name="Pagani I."/>
            <person name="Mavromatis K."/>
            <person name="Ovchinikova G."/>
            <person name="Pati A."/>
            <person name="Chen A."/>
            <person name="Palaniappan K."/>
            <person name="Land M."/>
            <person name="Hauser L."/>
            <person name="Brambilla E.M."/>
            <person name="Huber H."/>
            <person name="Yasawong M."/>
            <person name="Rohde M."/>
            <person name="Spring S."/>
            <person name="Abt B."/>
            <person name="Sikorski J."/>
            <person name="Wirth R."/>
            <person name="Detter J.C."/>
            <person name="Woyke T."/>
            <person name="Bristow J."/>
            <person name="Eisen J.A."/>
            <person name="Markowitz V."/>
            <person name="Hugenholtz P."/>
            <person name="Kyrpides N.C."/>
            <person name="Klenk H.P."/>
            <person name="Lapidus A."/>
        </authorList>
    </citation>
    <scope>NUCLEOTIDE SEQUENCE [LARGE SCALE GENOMIC DNA]</scope>
    <source>
        <strain evidence="3">DSM 11204 / 1A</strain>
    </source>
</reference>
<accession>G0EFZ7</accession>
<sequence>MHSKVRAYQVTTREAAEYLLRADKSLCLVGPPGSGKTRLAVLLAEERGYDYEFVTGREDLNYSDLMDVEEGALARSVIRTWARYTCGKTPVWFIFDEVNRARVEVVLGEVFTLLDVDHRVRFTLLRPSEELARVLRESVREECGSLNPVAEKLAEYASRRGLPMPLAWRMIATMNLLDMGHLYRIGYAFARRAPLLPVTSLGHIVEVPEDLEPARPGRTDICAESVRSTLADLPKAVRREPWSLLPRNVVARFEAPLAPLDTERIAPHLTAPSRLWAIVEEVSRHFERLGLLVGPALYVDACRLLAANLAVPHELLADVIVASLLAPQLTFVAPRARLETALGHTYTIQALQELLGVTEKLLGPKSLSSWAVRAYVAQIAPIGSV</sequence>
<dbReference type="GO" id="GO:0005524">
    <property type="term" value="F:ATP binding"/>
    <property type="evidence" value="ECO:0007669"/>
    <property type="project" value="InterPro"/>
</dbReference>
<evidence type="ECO:0000259" key="1">
    <source>
        <dbReference type="SMART" id="SM00382"/>
    </source>
</evidence>
<proteinExistence type="predicted"/>
<evidence type="ECO:0000313" key="3">
    <source>
        <dbReference type="Proteomes" id="UP000001037"/>
    </source>
</evidence>
<dbReference type="HOGENOM" id="CLU_034177_0_0_2"/>
<name>G0EFZ7_PYRF1</name>
<keyword evidence="3" id="KW-1185">Reference proteome</keyword>
<dbReference type="GeneID" id="11138422"/>
<gene>
    <name evidence="2" type="ordered locus">Pyrfu_1239</name>
</gene>
<dbReference type="SUPFAM" id="SSF52540">
    <property type="entry name" value="P-loop containing nucleoside triphosphate hydrolases"/>
    <property type="match status" value="1"/>
</dbReference>
<dbReference type="Proteomes" id="UP000001037">
    <property type="component" value="Chromosome"/>
</dbReference>
<dbReference type="AlphaFoldDB" id="G0EFZ7"/>